<dbReference type="PANTHER" id="PTHR46405:SF9">
    <property type="entry name" value="E3 UBIQUITIN-PROTEIN LIGASE RF298"/>
    <property type="match status" value="1"/>
</dbReference>
<dbReference type="HOGENOM" id="CLU_875508_0_0_1"/>
<dbReference type="AlphaFoldDB" id="K4D0L6"/>
<reference evidence="1" key="2">
    <citation type="submission" date="2015-06" db="UniProtKB">
        <authorList>
            <consortium name="EnsemblPlants"/>
        </authorList>
    </citation>
    <scope>IDENTIFICATION</scope>
    <source>
        <strain evidence="1">cv. Heinz 1706</strain>
    </source>
</reference>
<evidence type="ECO:0000313" key="2">
    <source>
        <dbReference type="Proteomes" id="UP000004994"/>
    </source>
</evidence>
<dbReference type="Proteomes" id="UP000004994">
    <property type="component" value="Chromosome 10"/>
</dbReference>
<name>K4D0L6_SOLLC</name>
<dbReference type="eggNOG" id="ENOG502SB0J">
    <property type="taxonomic scope" value="Eukaryota"/>
</dbReference>
<proteinExistence type="predicted"/>
<dbReference type="STRING" id="4081.K4D0L6"/>
<dbReference type="PhylomeDB" id="K4D0L6"/>
<dbReference type="Gramene" id="Solyc10g050610.1.1">
    <property type="protein sequence ID" value="Solyc10g050610.1.1"/>
    <property type="gene ID" value="Solyc10g050610.1"/>
</dbReference>
<keyword evidence="2" id="KW-1185">Reference proteome</keyword>
<protein>
    <submittedName>
        <fullName evidence="1">Uncharacterized protein</fullName>
    </submittedName>
</protein>
<dbReference type="OMA" id="TYQFEKN"/>
<dbReference type="InterPro" id="IPR046934">
    <property type="entry name" value="PIR2-like"/>
</dbReference>
<reference evidence="1" key="1">
    <citation type="journal article" date="2012" name="Nature">
        <title>The tomato genome sequence provides insights into fleshy fruit evolution.</title>
        <authorList>
            <consortium name="Tomato Genome Consortium"/>
        </authorList>
    </citation>
    <scope>NUCLEOTIDE SEQUENCE [LARGE SCALE GENOMIC DNA]</scope>
    <source>
        <strain evidence="1">cv. Heinz 1706</strain>
    </source>
</reference>
<dbReference type="InParanoid" id="K4D0L6"/>
<accession>K4D0L6</accession>
<dbReference type="PaxDb" id="4081-Solyc10g050610.1.1"/>
<evidence type="ECO:0000313" key="1">
    <source>
        <dbReference type="EnsemblPlants" id="Solyc10g050610.1.1"/>
    </source>
</evidence>
<dbReference type="EnsemblPlants" id="Solyc10g050610.1.1">
    <property type="protein sequence ID" value="Solyc10g050610.1.1"/>
    <property type="gene ID" value="Solyc10g050610.1"/>
</dbReference>
<dbReference type="PANTHER" id="PTHR46405">
    <property type="entry name" value="OS05G0141500 PROTEIN"/>
    <property type="match status" value="1"/>
</dbReference>
<organism evidence="1">
    <name type="scientific">Solanum lycopersicum</name>
    <name type="common">Tomato</name>
    <name type="synonym">Lycopersicon esculentum</name>
    <dbReference type="NCBI Taxonomy" id="4081"/>
    <lineage>
        <taxon>Eukaryota</taxon>
        <taxon>Viridiplantae</taxon>
        <taxon>Streptophyta</taxon>
        <taxon>Embryophyta</taxon>
        <taxon>Tracheophyta</taxon>
        <taxon>Spermatophyta</taxon>
        <taxon>Magnoliopsida</taxon>
        <taxon>eudicotyledons</taxon>
        <taxon>Gunneridae</taxon>
        <taxon>Pentapetalae</taxon>
        <taxon>asterids</taxon>
        <taxon>lamiids</taxon>
        <taxon>Solanales</taxon>
        <taxon>Solanaceae</taxon>
        <taxon>Solanoideae</taxon>
        <taxon>Solaneae</taxon>
        <taxon>Solanum</taxon>
        <taxon>Solanum subgen. Lycopersicon</taxon>
    </lineage>
</organism>
<sequence length="318" mass="36055">MFQSAVKRIANCGYSQEIAKRVILKSGLYHGSKDFVSNVDDGALDLLSRKKVLNIGRPVVFADLPSLVDYTLLEMECVLREAKSKATVFEDKSGAGKKALNSKKDLRRRKTYQFEKNCRSRTSKIIKANMTSWGTLVLHKKLDLSFSGATKKSLQSKVKIFVKCNQPLSKERFDGPCLSSPIAPTSDTSEVPPIQDNINEKNSYSLSNGTLQKELQGWSDWENEKVMQATWRLGKDQIELKRIRKEKEDADNVHQENQILVETTTERIMVMERALVNTSSMGETINSLLNTLVMHNVQLKKDLEACNALYQRACFERQ</sequence>